<dbReference type="EMBL" id="JADGJH010000079">
    <property type="protein sequence ID" value="KAJ3139112.1"/>
    <property type="molecule type" value="Genomic_DNA"/>
</dbReference>
<evidence type="ECO:0000256" key="4">
    <source>
        <dbReference type="ARBA" id="ARBA00022728"/>
    </source>
</evidence>
<comment type="subcellular location">
    <subcellularLocation>
        <location evidence="1">Nucleus</location>
    </subcellularLocation>
</comment>
<evidence type="ECO:0000259" key="12">
    <source>
        <dbReference type="PROSITE" id="PS50102"/>
    </source>
</evidence>
<evidence type="ECO:0000256" key="11">
    <source>
        <dbReference type="SAM" id="MobiDB-lite"/>
    </source>
</evidence>
<gene>
    <name evidence="13" type="primary">SF3B4_2</name>
    <name evidence="13" type="ORF">HK100_011877</name>
</gene>
<dbReference type="GO" id="GO:0003723">
    <property type="term" value="F:RNA binding"/>
    <property type="evidence" value="ECO:0007669"/>
    <property type="project" value="UniProtKB-UniRule"/>
</dbReference>
<dbReference type="GO" id="GO:0071011">
    <property type="term" value="C:precatalytic spliceosome"/>
    <property type="evidence" value="ECO:0007669"/>
    <property type="project" value="TreeGrafter"/>
</dbReference>
<evidence type="ECO:0000256" key="10">
    <source>
        <dbReference type="PROSITE-ProRule" id="PRU00176"/>
    </source>
</evidence>
<keyword evidence="14" id="KW-1185">Reference proteome</keyword>
<keyword evidence="5" id="KW-0677">Repeat</keyword>
<evidence type="ECO:0000256" key="3">
    <source>
        <dbReference type="ARBA" id="ARBA00022664"/>
    </source>
</evidence>
<dbReference type="GO" id="GO:0006397">
    <property type="term" value="P:mRNA processing"/>
    <property type="evidence" value="ECO:0007669"/>
    <property type="project" value="UniProtKB-KW"/>
</dbReference>
<protein>
    <recommendedName>
        <fullName evidence="9">Splicing factor 3B subunit 4</fullName>
    </recommendedName>
</protein>
<dbReference type="InterPro" id="IPR035979">
    <property type="entry name" value="RBD_domain_sf"/>
</dbReference>
<accession>A0AAD5TED8</accession>
<dbReference type="SUPFAM" id="SSF54928">
    <property type="entry name" value="RNA-binding domain, RBD"/>
    <property type="match status" value="1"/>
</dbReference>
<keyword evidence="6 10" id="KW-0694">RNA-binding</keyword>
<dbReference type="GO" id="GO:0048026">
    <property type="term" value="P:positive regulation of mRNA splicing, via spliceosome"/>
    <property type="evidence" value="ECO:0007669"/>
    <property type="project" value="TreeGrafter"/>
</dbReference>
<evidence type="ECO:0000256" key="8">
    <source>
        <dbReference type="ARBA" id="ARBA00023242"/>
    </source>
</evidence>
<proteinExistence type="inferred from homology"/>
<dbReference type="InterPro" id="IPR034159">
    <property type="entry name" value="SF3B4_RRM2"/>
</dbReference>
<dbReference type="InterPro" id="IPR052084">
    <property type="entry name" value="SF3B4_spliceosome_assoc"/>
</dbReference>
<name>A0AAD5TED8_9FUNG</name>
<comment type="caution">
    <text evidence="13">The sequence shown here is derived from an EMBL/GenBank/DDBJ whole genome shotgun (WGS) entry which is preliminary data.</text>
</comment>
<evidence type="ECO:0000256" key="2">
    <source>
        <dbReference type="ARBA" id="ARBA00008363"/>
    </source>
</evidence>
<dbReference type="GO" id="GO:0005686">
    <property type="term" value="C:U2 snRNP"/>
    <property type="evidence" value="ECO:0007669"/>
    <property type="project" value="TreeGrafter"/>
</dbReference>
<evidence type="ECO:0000256" key="1">
    <source>
        <dbReference type="ARBA" id="ARBA00004123"/>
    </source>
</evidence>
<sequence length="251" mass="27205">MHMTKLFGKPIRVNKASDNKHTVDVGANLFIGNLDHEVDEKMLHDTFSAFGVISQTPKVARDPEIGSSKGYGFVAFDNFESSDAAIEAMNGQYLMNKPITVSYAFKKDGQGERHGSAAERLLAAQARKNAPSQMPNRIFADIPTPGPGQMPNAATMQPPQIPSGMPTMPGMPLPGMPQMPGMPPLPGMPPQMPGMPPMYGYPGFPMPTNSYGQPGMPPFGQPGMPQMPIGFMPQPPGFNSQQYGQQQQQWM</sequence>
<dbReference type="Pfam" id="PF00076">
    <property type="entry name" value="RRM_1"/>
    <property type="match status" value="1"/>
</dbReference>
<dbReference type="AlphaFoldDB" id="A0AAD5TED8"/>
<feature type="region of interest" description="Disordered" evidence="11">
    <location>
        <begin position="143"/>
        <end position="162"/>
    </location>
</feature>
<dbReference type="InterPro" id="IPR012677">
    <property type="entry name" value="Nucleotide-bd_a/b_plait_sf"/>
</dbReference>
<evidence type="ECO:0000256" key="5">
    <source>
        <dbReference type="ARBA" id="ARBA00022737"/>
    </source>
</evidence>
<dbReference type="PANTHER" id="PTHR48030:SF3">
    <property type="entry name" value="SPLICING FACTOR 3B SUBUNIT 4"/>
    <property type="match status" value="1"/>
</dbReference>
<keyword evidence="3" id="KW-0507">mRNA processing</keyword>
<dbReference type="PROSITE" id="PS50102">
    <property type="entry name" value="RRM"/>
    <property type="match status" value="1"/>
</dbReference>
<dbReference type="GO" id="GO:0008380">
    <property type="term" value="P:RNA splicing"/>
    <property type="evidence" value="ECO:0007669"/>
    <property type="project" value="UniProtKB-KW"/>
</dbReference>
<dbReference type="FunFam" id="3.30.70.330:FF:000059">
    <property type="entry name" value="splicing factor 3B subunit 4"/>
    <property type="match status" value="1"/>
</dbReference>
<keyword evidence="7" id="KW-0508">mRNA splicing</keyword>
<comment type="similarity">
    <text evidence="2">Belongs to the SF3B4 family.</text>
</comment>
<evidence type="ECO:0000256" key="7">
    <source>
        <dbReference type="ARBA" id="ARBA00023187"/>
    </source>
</evidence>
<keyword evidence="8" id="KW-0539">Nucleus</keyword>
<evidence type="ECO:0000313" key="13">
    <source>
        <dbReference type="EMBL" id="KAJ3139112.1"/>
    </source>
</evidence>
<keyword evidence="4" id="KW-0747">Spliceosome</keyword>
<feature type="domain" description="RRM" evidence="12">
    <location>
        <begin position="27"/>
        <end position="106"/>
    </location>
</feature>
<reference evidence="13" key="1">
    <citation type="submission" date="2020-05" db="EMBL/GenBank/DDBJ databases">
        <title>Phylogenomic resolution of chytrid fungi.</title>
        <authorList>
            <person name="Stajich J.E."/>
            <person name="Amses K."/>
            <person name="Simmons R."/>
            <person name="Seto K."/>
            <person name="Myers J."/>
            <person name="Bonds A."/>
            <person name="Quandt C.A."/>
            <person name="Barry K."/>
            <person name="Liu P."/>
            <person name="Grigoriev I."/>
            <person name="Longcore J.E."/>
            <person name="James T.Y."/>
        </authorList>
    </citation>
    <scope>NUCLEOTIDE SEQUENCE</scope>
    <source>
        <strain evidence="13">JEL0513</strain>
    </source>
</reference>
<dbReference type="Proteomes" id="UP001211907">
    <property type="component" value="Unassembled WGS sequence"/>
</dbReference>
<evidence type="ECO:0000313" key="14">
    <source>
        <dbReference type="Proteomes" id="UP001211907"/>
    </source>
</evidence>
<dbReference type="SMART" id="SM00360">
    <property type="entry name" value="RRM"/>
    <property type="match status" value="1"/>
</dbReference>
<evidence type="ECO:0000256" key="9">
    <source>
        <dbReference type="ARBA" id="ARBA00070533"/>
    </source>
</evidence>
<dbReference type="PANTHER" id="PTHR48030">
    <property type="entry name" value="SPLICING FACTOR 3B SUBUNIT 4"/>
    <property type="match status" value="1"/>
</dbReference>
<dbReference type="InterPro" id="IPR000504">
    <property type="entry name" value="RRM_dom"/>
</dbReference>
<organism evidence="13 14">
    <name type="scientific">Physocladia obscura</name>
    <dbReference type="NCBI Taxonomy" id="109957"/>
    <lineage>
        <taxon>Eukaryota</taxon>
        <taxon>Fungi</taxon>
        <taxon>Fungi incertae sedis</taxon>
        <taxon>Chytridiomycota</taxon>
        <taxon>Chytridiomycota incertae sedis</taxon>
        <taxon>Chytridiomycetes</taxon>
        <taxon>Chytridiales</taxon>
        <taxon>Chytriomycetaceae</taxon>
        <taxon>Physocladia</taxon>
    </lineage>
</organism>
<dbReference type="Gene3D" id="3.30.70.330">
    <property type="match status" value="1"/>
</dbReference>
<evidence type="ECO:0000256" key="6">
    <source>
        <dbReference type="ARBA" id="ARBA00022884"/>
    </source>
</evidence>
<dbReference type="CDD" id="cd12335">
    <property type="entry name" value="RRM2_SF3B4"/>
    <property type="match status" value="1"/>
</dbReference>
<dbReference type="GO" id="GO:0005730">
    <property type="term" value="C:nucleolus"/>
    <property type="evidence" value="ECO:0007669"/>
    <property type="project" value="TreeGrafter"/>
</dbReference>